<name>A0AAF1B8Y1_DAUCS</name>
<feature type="region of interest" description="Disordered" evidence="2">
    <location>
        <begin position="182"/>
        <end position="205"/>
    </location>
</feature>
<feature type="compositionally biased region" description="Basic and acidic residues" evidence="2">
    <location>
        <begin position="223"/>
        <end position="234"/>
    </location>
</feature>
<dbReference type="Gene3D" id="1.20.1260.60">
    <property type="entry name" value="Vacuolar protein sorting-associated protein Ist1"/>
    <property type="match status" value="1"/>
</dbReference>
<feature type="compositionally biased region" description="Basic and acidic residues" evidence="2">
    <location>
        <begin position="398"/>
        <end position="409"/>
    </location>
</feature>
<organism evidence="3 4">
    <name type="scientific">Daucus carota subsp. sativus</name>
    <name type="common">Carrot</name>
    <dbReference type="NCBI Taxonomy" id="79200"/>
    <lineage>
        <taxon>Eukaryota</taxon>
        <taxon>Viridiplantae</taxon>
        <taxon>Streptophyta</taxon>
        <taxon>Embryophyta</taxon>
        <taxon>Tracheophyta</taxon>
        <taxon>Spermatophyta</taxon>
        <taxon>Magnoliopsida</taxon>
        <taxon>eudicotyledons</taxon>
        <taxon>Gunneridae</taxon>
        <taxon>Pentapetalae</taxon>
        <taxon>asterids</taxon>
        <taxon>campanulids</taxon>
        <taxon>Apiales</taxon>
        <taxon>Apiaceae</taxon>
        <taxon>Apioideae</taxon>
        <taxon>Scandiceae</taxon>
        <taxon>Daucinae</taxon>
        <taxon>Daucus</taxon>
        <taxon>Daucus sect. Daucus</taxon>
    </lineage>
</organism>
<feature type="compositionally biased region" description="Basic and acidic residues" evidence="2">
    <location>
        <begin position="359"/>
        <end position="376"/>
    </location>
</feature>
<accession>A0AAF1B8Y1</accession>
<dbReference type="Pfam" id="PF03398">
    <property type="entry name" value="Ist1"/>
    <property type="match status" value="1"/>
</dbReference>
<dbReference type="FunFam" id="1.20.1260.60:FF:000002">
    <property type="entry name" value="Vacuolar protein sorting-associated protein IST1"/>
    <property type="match status" value="1"/>
</dbReference>
<dbReference type="InterPro" id="IPR042277">
    <property type="entry name" value="IST1-like"/>
</dbReference>
<reference evidence="3" key="1">
    <citation type="journal article" date="2016" name="Nat. Genet.">
        <title>A high-quality carrot genome assembly provides new insights into carotenoid accumulation and asterid genome evolution.</title>
        <authorList>
            <person name="Iorizzo M."/>
            <person name="Ellison S."/>
            <person name="Senalik D."/>
            <person name="Zeng P."/>
            <person name="Satapoomin P."/>
            <person name="Huang J."/>
            <person name="Bowman M."/>
            <person name="Iovene M."/>
            <person name="Sanseverino W."/>
            <person name="Cavagnaro P."/>
            <person name="Yildiz M."/>
            <person name="Macko-Podgorni A."/>
            <person name="Moranska E."/>
            <person name="Grzebelus E."/>
            <person name="Grzebelus D."/>
            <person name="Ashrafi H."/>
            <person name="Zheng Z."/>
            <person name="Cheng S."/>
            <person name="Spooner D."/>
            <person name="Van Deynze A."/>
            <person name="Simon P."/>
        </authorList>
    </citation>
    <scope>NUCLEOTIDE SEQUENCE</scope>
    <source>
        <tissue evidence="3">Leaf</tissue>
    </source>
</reference>
<dbReference type="PANTHER" id="PTHR12161">
    <property type="entry name" value="IST1 FAMILY MEMBER"/>
    <property type="match status" value="1"/>
</dbReference>
<proteinExistence type="inferred from homology"/>
<dbReference type="InterPro" id="IPR005061">
    <property type="entry name" value="Ist1"/>
</dbReference>
<dbReference type="AlphaFoldDB" id="A0AAF1B8Y1"/>
<gene>
    <name evidence="3" type="ORF">DCAR_0730229</name>
</gene>
<evidence type="ECO:0000313" key="3">
    <source>
        <dbReference type="EMBL" id="WOH10759.1"/>
    </source>
</evidence>
<sequence>MFNGLLKSKFQIKCKAWIKLTSMRLEIIKRKRIAMQKYLMNDITDLLQNGFDSNAYARAGGFLEEMNLSSCYEYVELSCLCISTHLSALYKDRECPDECREAVSTLMFAAARFADLPELRELRSLFTERYGKSVESYVNKEFVAKLKSAKHSKDEKLQLLRDIARESSILWNSKALEQKLYKPPAVQQPPILNKSKNSSDAERHKQDNRMVILEERKQEFCSDRKDEVTNDGHKIPQSRRTPSKVIQAKKIDQNVQQSLFDPGSLFRDEVVGEKSTRVYSSDLPPTRPTVSKTNPILGFVPDCSNIEGEGSRKLDVQLDQKSKNIPKSVRTRRAKLLDPPPGRDSIGSFKGGETMCKNSDGKEQEEAKQHGCDTPDEERKTCKFLMHYSNKNATPGPTREETKPRRKDYNLQTRAASLPVEPSIPEETKRGPTRATSYQANINADGYAHPMLPDYDDFVARLARLQGRRK</sequence>
<evidence type="ECO:0008006" key="5">
    <source>
        <dbReference type="Google" id="ProtNLM"/>
    </source>
</evidence>
<evidence type="ECO:0000256" key="1">
    <source>
        <dbReference type="ARBA" id="ARBA00005536"/>
    </source>
</evidence>
<comment type="similarity">
    <text evidence="1">Belongs to the IST1 family.</text>
</comment>
<dbReference type="GO" id="GO:0015031">
    <property type="term" value="P:protein transport"/>
    <property type="evidence" value="ECO:0007669"/>
    <property type="project" value="InterPro"/>
</dbReference>
<evidence type="ECO:0000256" key="2">
    <source>
        <dbReference type="SAM" id="MobiDB-lite"/>
    </source>
</evidence>
<dbReference type="Proteomes" id="UP000077755">
    <property type="component" value="Chromosome 7"/>
</dbReference>
<dbReference type="PANTHER" id="PTHR12161:SF88">
    <property type="entry name" value="REGULATOR OF VPS4 ACTIVITY IN THE MVB PATHWAY PROTEIN"/>
    <property type="match status" value="1"/>
</dbReference>
<dbReference type="EMBL" id="CP093349">
    <property type="protein sequence ID" value="WOH10759.1"/>
    <property type="molecule type" value="Genomic_DNA"/>
</dbReference>
<evidence type="ECO:0000313" key="4">
    <source>
        <dbReference type="Proteomes" id="UP000077755"/>
    </source>
</evidence>
<feature type="region of interest" description="Disordered" evidence="2">
    <location>
        <begin position="335"/>
        <end position="376"/>
    </location>
</feature>
<keyword evidence="4" id="KW-1185">Reference proteome</keyword>
<protein>
    <recommendedName>
        <fullName evidence="5">IST1-like protein</fullName>
    </recommendedName>
</protein>
<reference evidence="3" key="2">
    <citation type="submission" date="2022-03" db="EMBL/GenBank/DDBJ databases">
        <title>Draft title - Genomic analysis of global carrot germplasm unveils the trajectory of domestication and the origin of high carotenoid orange carrot.</title>
        <authorList>
            <person name="Iorizzo M."/>
            <person name="Ellison S."/>
            <person name="Senalik D."/>
            <person name="Macko-Podgorni A."/>
            <person name="Grzebelus D."/>
            <person name="Bostan H."/>
            <person name="Rolling W."/>
            <person name="Curaba J."/>
            <person name="Simon P."/>
        </authorList>
    </citation>
    <scope>NUCLEOTIDE SEQUENCE</scope>
    <source>
        <tissue evidence="3">Leaf</tissue>
    </source>
</reference>
<feature type="region of interest" description="Disordered" evidence="2">
    <location>
        <begin position="389"/>
        <end position="437"/>
    </location>
</feature>
<feature type="region of interest" description="Disordered" evidence="2">
    <location>
        <begin position="223"/>
        <end position="243"/>
    </location>
</feature>